<dbReference type="EMBL" id="JXLU01000009">
    <property type="protein sequence ID" value="KIO74267.1"/>
    <property type="molecule type" value="Genomic_DNA"/>
</dbReference>
<gene>
    <name evidence="2" type="ORF">B4167_1552</name>
</gene>
<keyword evidence="1" id="KW-1133">Transmembrane helix</keyword>
<sequence length="40" mass="4773">MVIKKNIILFFFFMDHHTFYISFTFLVCSVSQSGVHYNPI</sequence>
<evidence type="ECO:0000313" key="3">
    <source>
        <dbReference type="Proteomes" id="UP000032076"/>
    </source>
</evidence>
<evidence type="ECO:0008006" key="4">
    <source>
        <dbReference type="Google" id="ProtNLM"/>
    </source>
</evidence>
<keyword evidence="1" id="KW-0472">Membrane</keyword>
<dbReference type="Proteomes" id="UP000032076">
    <property type="component" value="Unassembled WGS sequence"/>
</dbReference>
<name>A0ABD4AAQ4_9BACI</name>
<accession>A0ABD4AAQ4</accession>
<evidence type="ECO:0000313" key="2">
    <source>
        <dbReference type="EMBL" id="KIO74267.1"/>
    </source>
</evidence>
<protein>
    <recommendedName>
        <fullName evidence="4">Secreted protein</fullName>
    </recommendedName>
</protein>
<proteinExistence type="predicted"/>
<organism evidence="2 3">
    <name type="scientific">Caldibacillus thermoamylovorans</name>
    <dbReference type="NCBI Taxonomy" id="35841"/>
    <lineage>
        <taxon>Bacteria</taxon>
        <taxon>Bacillati</taxon>
        <taxon>Bacillota</taxon>
        <taxon>Bacilli</taxon>
        <taxon>Bacillales</taxon>
        <taxon>Bacillaceae</taxon>
        <taxon>Caldibacillus</taxon>
    </lineage>
</organism>
<evidence type="ECO:0000256" key="1">
    <source>
        <dbReference type="SAM" id="Phobius"/>
    </source>
</evidence>
<feature type="transmembrane region" description="Helical" evidence="1">
    <location>
        <begin position="7"/>
        <end position="27"/>
    </location>
</feature>
<reference evidence="2 3" key="1">
    <citation type="submission" date="2015-01" db="EMBL/GenBank/DDBJ databases">
        <title>Draft Genome Sequences of Four Bacillus thermoamylovorans Strains, Isolated From Food Products.</title>
        <authorList>
            <person name="Krawcyk A.O."/>
            <person name="Berendsen E.M."/>
            <person name="Eijlander R.T."/>
            <person name="de Jong A."/>
            <person name="Wells-Bennik M."/>
            <person name="Kuipers O.P."/>
        </authorList>
    </citation>
    <scope>NUCLEOTIDE SEQUENCE [LARGE SCALE GENOMIC DNA]</scope>
    <source>
        <strain evidence="2 3">B4167</strain>
    </source>
</reference>
<keyword evidence="1" id="KW-0812">Transmembrane</keyword>
<comment type="caution">
    <text evidence="2">The sequence shown here is derived from an EMBL/GenBank/DDBJ whole genome shotgun (WGS) entry which is preliminary data.</text>
</comment>
<dbReference type="AlphaFoldDB" id="A0ABD4AAQ4"/>